<keyword evidence="10" id="KW-0460">Magnesium</keyword>
<dbReference type="InterPro" id="IPR059000">
    <property type="entry name" value="ATPase_P-type_domA"/>
</dbReference>
<protein>
    <recommendedName>
        <fullName evidence="19">P-type Na(+) transporter</fullName>
        <ecNumber evidence="19">7.2.2.3</ecNumber>
    </recommendedName>
</protein>
<dbReference type="NCBIfam" id="TIGR01494">
    <property type="entry name" value="ATPase_P-type"/>
    <property type="match status" value="3"/>
</dbReference>
<feature type="transmembrane region" description="Helical" evidence="23">
    <location>
        <begin position="893"/>
        <end position="913"/>
    </location>
</feature>
<feature type="transmembrane region" description="Helical" evidence="23">
    <location>
        <begin position="331"/>
        <end position="354"/>
    </location>
</feature>
<evidence type="ECO:0000256" key="2">
    <source>
        <dbReference type="ARBA" id="ARBA00004651"/>
    </source>
</evidence>
<dbReference type="SFLD" id="SFLDS00003">
    <property type="entry name" value="Haloacid_Dehalogenase"/>
    <property type="match status" value="1"/>
</dbReference>
<dbReference type="InterPro" id="IPR018303">
    <property type="entry name" value="ATPase_P-typ_P_site"/>
</dbReference>
<feature type="compositionally biased region" description="Basic and acidic residues" evidence="22">
    <location>
        <begin position="459"/>
        <end position="471"/>
    </location>
</feature>
<comment type="cofactor">
    <cofactor evidence="1">
        <name>Mg(2+)</name>
        <dbReference type="ChEBI" id="CHEBI:18420"/>
    </cofactor>
</comment>
<evidence type="ECO:0000256" key="23">
    <source>
        <dbReference type="SAM" id="Phobius"/>
    </source>
</evidence>
<evidence type="ECO:0000313" key="25">
    <source>
        <dbReference type="EMBL" id="KZV90278.1"/>
    </source>
</evidence>
<keyword evidence="16 23" id="KW-0472">Membrane</keyword>
<proteinExistence type="inferred from homology"/>
<dbReference type="GO" id="GO:0046872">
    <property type="term" value="F:metal ion binding"/>
    <property type="evidence" value="ECO:0007669"/>
    <property type="project" value="UniProtKB-KW"/>
</dbReference>
<evidence type="ECO:0000256" key="13">
    <source>
        <dbReference type="ARBA" id="ARBA00022989"/>
    </source>
</evidence>
<keyword evidence="9" id="KW-0067">ATP-binding</keyword>
<evidence type="ECO:0000256" key="7">
    <source>
        <dbReference type="ARBA" id="ARBA00022723"/>
    </source>
</evidence>
<dbReference type="InterPro" id="IPR008250">
    <property type="entry name" value="ATPase_P-typ_transduc_dom_A_sf"/>
</dbReference>
<evidence type="ECO:0000256" key="4">
    <source>
        <dbReference type="ARBA" id="ARBA00022475"/>
    </source>
</evidence>
<dbReference type="Pfam" id="PF00122">
    <property type="entry name" value="E1-E2_ATPase"/>
    <property type="match status" value="1"/>
</dbReference>
<dbReference type="InterPro" id="IPR036412">
    <property type="entry name" value="HAD-like_sf"/>
</dbReference>
<comment type="similarity">
    <text evidence="18">Belongs to the cation transport ATPase (P-type) (TC 3.A.3) family. Type IID subfamily.</text>
</comment>
<feature type="region of interest" description="Disordered" evidence="22">
    <location>
        <begin position="432"/>
        <end position="474"/>
    </location>
</feature>
<dbReference type="Pfam" id="PF00689">
    <property type="entry name" value="Cation_ATPase_C"/>
    <property type="match status" value="1"/>
</dbReference>
<dbReference type="GO" id="GO:0006813">
    <property type="term" value="P:potassium ion transport"/>
    <property type="evidence" value="ECO:0007669"/>
    <property type="project" value="UniProtKB-KW"/>
</dbReference>
<dbReference type="InterPro" id="IPR006414">
    <property type="entry name" value="P-type_ATPase_IID"/>
</dbReference>
<feature type="transmembrane region" description="Helical" evidence="23">
    <location>
        <begin position="933"/>
        <end position="956"/>
    </location>
</feature>
<evidence type="ECO:0000256" key="8">
    <source>
        <dbReference type="ARBA" id="ARBA00022741"/>
    </source>
</evidence>
<evidence type="ECO:0000256" key="18">
    <source>
        <dbReference type="ARBA" id="ARBA00035017"/>
    </source>
</evidence>
<evidence type="ECO:0000256" key="6">
    <source>
        <dbReference type="ARBA" id="ARBA00022692"/>
    </source>
</evidence>
<evidence type="ECO:0000256" key="22">
    <source>
        <dbReference type="SAM" id="MobiDB-lite"/>
    </source>
</evidence>
<dbReference type="GO" id="GO:0016887">
    <property type="term" value="F:ATP hydrolysis activity"/>
    <property type="evidence" value="ECO:0007669"/>
    <property type="project" value="InterPro"/>
</dbReference>
<keyword evidence="12" id="KW-1278">Translocase</keyword>
<dbReference type="Proteomes" id="UP000077266">
    <property type="component" value="Unassembled WGS sequence"/>
</dbReference>
<keyword evidence="8" id="KW-0547">Nucleotide-binding</keyword>
<dbReference type="EMBL" id="KV426052">
    <property type="protein sequence ID" value="KZV90278.1"/>
    <property type="molecule type" value="Genomic_DNA"/>
</dbReference>
<evidence type="ECO:0000256" key="5">
    <source>
        <dbReference type="ARBA" id="ARBA00022538"/>
    </source>
</evidence>
<keyword evidence="13 23" id="KW-1133">Transmembrane helix</keyword>
<organism evidence="25 26">
    <name type="scientific">Exidia glandulosa HHB12029</name>
    <dbReference type="NCBI Taxonomy" id="1314781"/>
    <lineage>
        <taxon>Eukaryota</taxon>
        <taxon>Fungi</taxon>
        <taxon>Dikarya</taxon>
        <taxon>Basidiomycota</taxon>
        <taxon>Agaricomycotina</taxon>
        <taxon>Agaricomycetes</taxon>
        <taxon>Auriculariales</taxon>
        <taxon>Exidiaceae</taxon>
        <taxon>Exidia</taxon>
    </lineage>
</organism>
<dbReference type="FunFam" id="3.40.50.1000:FF:000047">
    <property type="entry name" value="Sodium P-type ATPase"/>
    <property type="match status" value="1"/>
</dbReference>
<dbReference type="FunFam" id="1.20.1110.10:FF:000015">
    <property type="entry name" value="Sodium ion P-type ATPase"/>
    <property type="match status" value="1"/>
</dbReference>
<dbReference type="SFLD" id="SFLDG00002">
    <property type="entry name" value="C1.7:_P-type_atpase_like"/>
    <property type="match status" value="1"/>
</dbReference>
<dbReference type="FunFam" id="1.20.1110.10:FF:000020">
    <property type="entry name" value="Sodium ion P-type ATPase"/>
    <property type="match status" value="1"/>
</dbReference>
<dbReference type="InParanoid" id="A0A165GBT3"/>
<feature type="transmembrane region" description="Helical" evidence="23">
    <location>
        <begin position="844"/>
        <end position="864"/>
    </location>
</feature>
<feature type="non-terminal residue" evidence="25">
    <location>
        <position position="1064"/>
    </location>
</feature>
<evidence type="ECO:0000256" key="11">
    <source>
        <dbReference type="ARBA" id="ARBA00022958"/>
    </source>
</evidence>
<dbReference type="InterPro" id="IPR006068">
    <property type="entry name" value="ATPase_P-typ_cation-transptr_C"/>
</dbReference>
<evidence type="ECO:0000256" key="17">
    <source>
        <dbReference type="ARBA" id="ARBA00023201"/>
    </source>
</evidence>
<dbReference type="Gene3D" id="2.70.150.10">
    <property type="entry name" value="Calcium-transporting ATPase, cytoplasmic transduction domain A"/>
    <property type="match status" value="1"/>
</dbReference>
<dbReference type="PROSITE" id="PS00154">
    <property type="entry name" value="ATPASE_E1_E2"/>
    <property type="match status" value="1"/>
</dbReference>
<dbReference type="GO" id="GO:0005524">
    <property type="term" value="F:ATP binding"/>
    <property type="evidence" value="ECO:0007669"/>
    <property type="project" value="UniProtKB-KW"/>
</dbReference>
<evidence type="ECO:0000256" key="19">
    <source>
        <dbReference type="ARBA" id="ARBA00035029"/>
    </source>
</evidence>
<evidence type="ECO:0000256" key="16">
    <source>
        <dbReference type="ARBA" id="ARBA00023136"/>
    </source>
</evidence>
<keyword evidence="17" id="KW-0739">Sodium transport</keyword>
<evidence type="ECO:0000256" key="14">
    <source>
        <dbReference type="ARBA" id="ARBA00023053"/>
    </source>
</evidence>
<dbReference type="PANTHER" id="PTHR42861">
    <property type="entry name" value="CALCIUM-TRANSPORTING ATPASE"/>
    <property type="match status" value="1"/>
</dbReference>
<evidence type="ECO:0000256" key="1">
    <source>
        <dbReference type="ARBA" id="ARBA00001946"/>
    </source>
</evidence>
<comment type="subcellular location">
    <subcellularLocation>
        <location evidence="2">Cell membrane</location>
        <topology evidence="2">Multi-pass membrane protein</topology>
    </subcellularLocation>
</comment>
<dbReference type="SUPFAM" id="SSF81653">
    <property type="entry name" value="Calcium ATPase, transduction domain A"/>
    <property type="match status" value="1"/>
</dbReference>
<feature type="compositionally biased region" description="Polar residues" evidence="22">
    <location>
        <begin position="446"/>
        <end position="458"/>
    </location>
</feature>
<dbReference type="FunFam" id="2.70.150.10:FF:000016">
    <property type="entry name" value="Calcium-transporting P-type ATPase putative"/>
    <property type="match status" value="1"/>
</dbReference>
<dbReference type="InterPro" id="IPR004014">
    <property type="entry name" value="ATPase_P-typ_cation-transptr_N"/>
</dbReference>
<dbReference type="NCBIfam" id="TIGR01523">
    <property type="entry name" value="ATPase-IID_K-Na"/>
    <property type="match status" value="1"/>
</dbReference>
<keyword evidence="5" id="KW-0633">Potassium transport</keyword>
<name>A0A165GBT3_EXIGL</name>
<keyword evidence="3" id="KW-0813">Transport</keyword>
<keyword evidence="4" id="KW-1003">Cell membrane</keyword>
<evidence type="ECO:0000256" key="3">
    <source>
        <dbReference type="ARBA" id="ARBA00022448"/>
    </source>
</evidence>
<dbReference type="Gene3D" id="1.20.1110.10">
    <property type="entry name" value="Calcium-transporting ATPase, transmembrane domain"/>
    <property type="match status" value="2"/>
</dbReference>
<dbReference type="AlphaFoldDB" id="A0A165GBT3"/>
<dbReference type="InterPro" id="IPR023298">
    <property type="entry name" value="ATPase_P-typ_TM_dom_sf"/>
</dbReference>
<keyword evidence="11" id="KW-0630">Potassium</keyword>
<dbReference type="Gene3D" id="3.40.50.1000">
    <property type="entry name" value="HAD superfamily/HAD-like"/>
    <property type="match status" value="1"/>
</dbReference>
<evidence type="ECO:0000256" key="21">
    <source>
        <dbReference type="ARBA" id="ARBA00049499"/>
    </source>
</evidence>
<dbReference type="GO" id="GO:0005886">
    <property type="term" value="C:plasma membrane"/>
    <property type="evidence" value="ECO:0007669"/>
    <property type="project" value="UniProtKB-SubCell"/>
</dbReference>
<evidence type="ECO:0000256" key="12">
    <source>
        <dbReference type="ARBA" id="ARBA00022967"/>
    </source>
</evidence>
<feature type="transmembrane region" description="Helical" evidence="23">
    <location>
        <begin position="105"/>
        <end position="124"/>
    </location>
</feature>
<dbReference type="Pfam" id="PF00690">
    <property type="entry name" value="Cation_ATPase_N"/>
    <property type="match status" value="1"/>
</dbReference>
<dbReference type="SUPFAM" id="SSF81660">
    <property type="entry name" value="Metal cation-transporting ATPase, ATP-binding domain N"/>
    <property type="match status" value="1"/>
</dbReference>
<evidence type="ECO:0000256" key="10">
    <source>
        <dbReference type="ARBA" id="ARBA00022842"/>
    </source>
</evidence>
<dbReference type="Pfam" id="PF13246">
    <property type="entry name" value="Cation_ATPase"/>
    <property type="match status" value="1"/>
</dbReference>
<dbReference type="Gene3D" id="3.40.1110.10">
    <property type="entry name" value="Calcium-transporting ATPase, cytoplasmic domain N"/>
    <property type="match status" value="1"/>
</dbReference>
<evidence type="ECO:0000313" key="26">
    <source>
        <dbReference type="Proteomes" id="UP000077266"/>
    </source>
</evidence>
<dbReference type="EC" id="7.2.2.3" evidence="19"/>
<feature type="domain" description="Cation-transporting P-type ATPase N-terminal" evidence="24">
    <location>
        <begin position="27"/>
        <end position="101"/>
    </location>
</feature>
<evidence type="ECO:0000256" key="15">
    <source>
        <dbReference type="ARBA" id="ARBA00023065"/>
    </source>
</evidence>
<dbReference type="InterPro" id="IPR001757">
    <property type="entry name" value="P_typ_ATPase"/>
</dbReference>
<dbReference type="GO" id="GO:0008554">
    <property type="term" value="F:P-type sodium transporter activity"/>
    <property type="evidence" value="ECO:0007669"/>
    <property type="project" value="UniProtKB-EC"/>
</dbReference>
<reference evidence="25 26" key="1">
    <citation type="journal article" date="2016" name="Mol. Biol. Evol.">
        <title>Comparative Genomics of Early-Diverging Mushroom-Forming Fungi Provides Insights into the Origins of Lignocellulose Decay Capabilities.</title>
        <authorList>
            <person name="Nagy L.G."/>
            <person name="Riley R."/>
            <person name="Tritt A."/>
            <person name="Adam C."/>
            <person name="Daum C."/>
            <person name="Floudas D."/>
            <person name="Sun H."/>
            <person name="Yadav J.S."/>
            <person name="Pangilinan J."/>
            <person name="Larsson K.H."/>
            <person name="Matsuura K."/>
            <person name="Barry K."/>
            <person name="Labutti K."/>
            <person name="Kuo R."/>
            <person name="Ohm R.A."/>
            <person name="Bhattacharya S.S."/>
            <person name="Shirouzu T."/>
            <person name="Yoshinaga Y."/>
            <person name="Martin F.M."/>
            <person name="Grigoriev I.V."/>
            <person name="Hibbett D.S."/>
        </authorList>
    </citation>
    <scope>NUCLEOTIDE SEQUENCE [LARGE SCALE GENOMIC DNA]</scope>
    <source>
        <strain evidence="25 26">HHB12029</strain>
    </source>
</reference>
<dbReference type="SFLD" id="SFLDF00027">
    <property type="entry name" value="p-type_atpase"/>
    <property type="match status" value="1"/>
</dbReference>
<feature type="transmembrane region" description="Helical" evidence="23">
    <location>
        <begin position="301"/>
        <end position="319"/>
    </location>
</feature>
<feature type="transmembrane region" description="Helical" evidence="23">
    <location>
        <begin position="1018"/>
        <end position="1037"/>
    </location>
</feature>
<comment type="catalytic activity">
    <reaction evidence="21">
        <text>Na(+)(in) + ATP + H2O = Na(+)(out) + ADP + phosphate + H(+)</text>
        <dbReference type="Rhea" id="RHEA:14633"/>
        <dbReference type="ChEBI" id="CHEBI:15377"/>
        <dbReference type="ChEBI" id="CHEBI:15378"/>
        <dbReference type="ChEBI" id="CHEBI:29101"/>
        <dbReference type="ChEBI" id="CHEBI:30616"/>
        <dbReference type="ChEBI" id="CHEBI:43474"/>
        <dbReference type="ChEBI" id="CHEBI:456216"/>
        <dbReference type="EC" id="7.2.2.3"/>
    </reaction>
    <physiologicalReaction direction="left-to-right" evidence="21">
        <dbReference type="Rhea" id="RHEA:14634"/>
    </physiologicalReaction>
</comment>
<evidence type="ECO:0000259" key="24">
    <source>
        <dbReference type="SMART" id="SM00831"/>
    </source>
</evidence>
<comment type="catalytic activity">
    <reaction evidence="20">
        <text>K(+)(in) + ATP + H2O = K(+)(out) + ADP + phosphate + H(+)</text>
        <dbReference type="Rhea" id="RHEA:75815"/>
        <dbReference type="ChEBI" id="CHEBI:15377"/>
        <dbReference type="ChEBI" id="CHEBI:15378"/>
        <dbReference type="ChEBI" id="CHEBI:29103"/>
        <dbReference type="ChEBI" id="CHEBI:30616"/>
        <dbReference type="ChEBI" id="CHEBI:43474"/>
        <dbReference type="ChEBI" id="CHEBI:456216"/>
    </reaction>
</comment>
<feature type="transmembrane region" description="Helical" evidence="23">
    <location>
        <begin position="81"/>
        <end position="99"/>
    </location>
</feature>
<dbReference type="FunFam" id="3.40.50.1000:FF:000001">
    <property type="entry name" value="Phospholipid-transporting ATPase IC"/>
    <property type="match status" value="1"/>
</dbReference>
<keyword evidence="26" id="KW-1185">Reference proteome</keyword>
<evidence type="ECO:0000256" key="20">
    <source>
        <dbReference type="ARBA" id="ARBA00048599"/>
    </source>
</evidence>
<keyword evidence="7" id="KW-0479">Metal-binding</keyword>
<dbReference type="SMART" id="SM00831">
    <property type="entry name" value="Cation_ATPase_N"/>
    <property type="match status" value="1"/>
</dbReference>
<accession>A0A165GBT3</accession>
<evidence type="ECO:0000256" key="9">
    <source>
        <dbReference type="ARBA" id="ARBA00022840"/>
    </source>
</evidence>
<dbReference type="InterPro" id="IPR044492">
    <property type="entry name" value="P_typ_ATPase_HD_dom"/>
</dbReference>
<dbReference type="OrthoDB" id="3352408at2759"/>
<dbReference type="Pfam" id="PF08282">
    <property type="entry name" value="Hydrolase_3"/>
    <property type="match status" value="1"/>
</dbReference>
<keyword evidence="6 23" id="KW-0812">Transmembrane</keyword>
<dbReference type="InterPro" id="IPR023214">
    <property type="entry name" value="HAD_sf"/>
</dbReference>
<dbReference type="STRING" id="1314781.A0A165GBT3"/>
<keyword evidence="14" id="KW-0915">Sodium</keyword>
<dbReference type="PRINTS" id="PR00119">
    <property type="entry name" value="CATATPASE"/>
</dbReference>
<feature type="region of interest" description="Disordered" evidence="22">
    <location>
        <begin position="1"/>
        <end position="31"/>
    </location>
</feature>
<dbReference type="PRINTS" id="PR00120">
    <property type="entry name" value="HATPASE"/>
</dbReference>
<dbReference type="SUPFAM" id="SSF81665">
    <property type="entry name" value="Calcium ATPase, transmembrane domain M"/>
    <property type="match status" value="1"/>
</dbReference>
<dbReference type="SUPFAM" id="SSF56784">
    <property type="entry name" value="HAD-like"/>
    <property type="match status" value="1"/>
</dbReference>
<dbReference type="FunCoup" id="A0A165GBT3">
    <property type="interactions" value="75"/>
</dbReference>
<feature type="compositionally biased region" description="Polar residues" evidence="22">
    <location>
        <begin position="1"/>
        <end position="16"/>
    </location>
</feature>
<gene>
    <name evidence="25" type="ORF">EXIGLDRAFT_677213</name>
</gene>
<dbReference type="InterPro" id="IPR023299">
    <property type="entry name" value="ATPase_P-typ_cyto_dom_N"/>
</dbReference>
<feature type="transmembrane region" description="Helical" evidence="23">
    <location>
        <begin position="811"/>
        <end position="832"/>
    </location>
</feature>
<sequence length="1064" mass="116339">MVKTLSAATDNATASAKGNLPRLPGPPPHVRPADDVVRELESDVHQGLSFAKANELLTRYGRNELEGGGGVPVWKVFLKQVANAMTIVLLLAMSLSYGVEDWVEGSVILAIIVLNITIGFFQEYRAEKTMESLRNMSSPTATVVRQGQIEQIPNATVVPGDIVELEDGDIVPADIRLIETVNLQTDEMLLTGESLPVIKEADEILQTEDVPLGDRINMAYASSTVVKGRGRGIVVTTGMKTAVGEIAHSIQAKTVKPGRSMDPREGFLQPFKGLFWRTWDVIAGILGLTGGTPLQQKLTKLAFVLLVCAIVLAIVVFGVNEFNLSHEVVLYAIALGIGTIPESLIAVLTITMAVGMKTMVQRKVIVRKLDALEALGGIDAICSDKTGTLTQGKMITRRVWLPGVGTYSVERYGAAADPSKGRIIFEEELEADSDKTGRKVPGDPASTMSTLTHSSISGDENKDNAPLEREVPPNVPDATHVFLRSIALCNTATLQYDKEDKQFETDGDPTEVALQVFAHRFDAAKEHLVNAGWKHVEEYPFDSDIKRMSVIFEEPGTGQIHVFAKGAVERVLNVCVTYGQGPSAHPMTENDKAYIHDRMNALANEGLRLLAVAYRKVDGTAADWDNCDRADVEKEWTFIGLAAIYDPPRPETKAAVDECKRAGITVHMLTGDHPATAAAIAREVGILPRRGHASAEAQENMVRSAKQFDAMSDEEIDKLPSLPLVIARCAPKTKVKMINALHRRGKYCAMTGDGVNDSPSLKQADVGIAMGQGGSDVAKSAADIVLTDDNFASIVAAIEEGRRMFDNIQKFILHLMVGNVSEGILLVVGLAFRDDSNTSVFPLAPLQILWINMITGFPAFGLGLEKAQADIMLRPAQSTERGMFSWEIILDMLLYGTFVATICFATFVGIVWGDGNGNLGVDCNGSYNETCDAVFRARGAIFVELTWLLLICAWEVKSIRRSIFRLDPTAGAKFTFFRDMWANRFLFFAVVLGMLSVFPAIFIPTLNTKVFRHKSITWEWAPAVASVPTFIILCELWKLTKRRLGLFEVRRETPSRVDKAVEHV</sequence>
<feature type="transmembrane region" description="Helical" evidence="23">
    <location>
        <begin position="985"/>
        <end position="1006"/>
    </location>
</feature>
<feature type="compositionally biased region" description="Basic and acidic residues" evidence="22">
    <location>
        <begin position="432"/>
        <end position="441"/>
    </location>
</feature>
<keyword evidence="15" id="KW-0406">Ion transport</keyword>